<evidence type="ECO:0000313" key="9">
    <source>
        <dbReference type="Proteomes" id="UP000675968"/>
    </source>
</evidence>
<feature type="domain" description="Asn/Gln amidotransferase" evidence="7">
    <location>
        <begin position="476"/>
        <end position="617"/>
    </location>
</feature>
<accession>A0A8T4L417</accession>
<comment type="caution">
    <text evidence="8">The sequence shown here is derived from an EMBL/GenBank/DDBJ whole genome shotgun (WGS) entry which is preliminary data.</text>
</comment>
<dbReference type="Gene3D" id="1.10.150.380">
    <property type="entry name" value="GatB domain, N-terminal subdomain"/>
    <property type="match status" value="1"/>
</dbReference>
<reference evidence="8" key="2">
    <citation type="submission" date="2021-05" db="EMBL/GenBank/DDBJ databases">
        <title>Protein family content uncovers lineage relationships and bacterial pathway maintenance mechanisms in DPANN archaea.</title>
        <authorList>
            <person name="Castelle C.J."/>
            <person name="Meheust R."/>
            <person name="Jaffe A.L."/>
            <person name="Seitz K."/>
            <person name="Gong X."/>
            <person name="Baker B.J."/>
            <person name="Banfield J.F."/>
        </authorList>
    </citation>
    <scope>NUCLEOTIDE SEQUENCE</scope>
    <source>
        <strain evidence="8">RIFCSPLOWO2_01_FULL_AR10_48_17</strain>
    </source>
</reference>
<dbReference type="GO" id="GO:0005737">
    <property type="term" value="C:cytoplasm"/>
    <property type="evidence" value="ECO:0007669"/>
    <property type="project" value="InterPro"/>
</dbReference>
<dbReference type="InterPro" id="IPR042114">
    <property type="entry name" value="GatB_C_1"/>
</dbReference>
<protein>
    <recommendedName>
        <fullName evidence="6">Glutamyl-tRNA(Gln) amidotransferase subunit E</fullName>
        <shortName evidence="6">Glu-ADT subunit E</shortName>
        <ecNumber evidence="6">6.3.5.-</ecNumber>
    </recommendedName>
</protein>
<dbReference type="InterPro" id="IPR004115">
    <property type="entry name" value="GAD-like_sf"/>
</dbReference>
<dbReference type="HAMAP" id="MF_00588">
    <property type="entry name" value="GatE"/>
    <property type="match status" value="1"/>
</dbReference>
<dbReference type="SUPFAM" id="SSF55261">
    <property type="entry name" value="GAD domain-like"/>
    <property type="match status" value="1"/>
</dbReference>
<dbReference type="Pfam" id="PF02637">
    <property type="entry name" value="GatB_Yqey"/>
    <property type="match status" value="1"/>
</dbReference>
<dbReference type="Pfam" id="PF02934">
    <property type="entry name" value="GatB_N"/>
    <property type="match status" value="1"/>
</dbReference>
<dbReference type="PROSITE" id="PS01234">
    <property type="entry name" value="GATB"/>
    <property type="match status" value="1"/>
</dbReference>
<dbReference type="InterPro" id="IPR017958">
    <property type="entry name" value="Gln-tRNA_amidoTrfase_suB_CS"/>
</dbReference>
<dbReference type="InterPro" id="IPR029351">
    <property type="entry name" value="GAD_dom"/>
</dbReference>
<dbReference type="GO" id="GO:0004812">
    <property type="term" value="F:aminoacyl-tRNA ligase activity"/>
    <property type="evidence" value="ECO:0007669"/>
    <property type="project" value="InterPro"/>
</dbReference>
<dbReference type="SUPFAM" id="SSF55931">
    <property type="entry name" value="Glutamine synthetase/guanido kinase"/>
    <property type="match status" value="1"/>
</dbReference>
<comment type="subunit">
    <text evidence="6">Heterodimer of GatD and GatE.</text>
</comment>
<dbReference type="SUPFAM" id="SSF89095">
    <property type="entry name" value="GatB/YqeY motif"/>
    <property type="match status" value="1"/>
</dbReference>
<dbReference type="InterPro" id="IPR018027">
    <property type="entry name" value="Asn/Gln_amidotransferase"/>
</dbReference>
<proteinExistence type="inferred from homology"/>
<dbReference type="GO" id="GO:0005524">
    <property type="term" value="F:ATP binding"/>
    <property type="evidence" value="ECO:0007669"/>
    <property type="project" value="UniProtKB-KW"/>
</dbReference>
<dbReference type="SMART" id="SM00845">
    <property type="entry name" value="GatB_Yqey"/>
    <property type="match status" value="1"/>
</dbReference>
<evidence type="ECO:0000259" key="7">
    <source>
        <dbReference type="SMART" id="SM00845"/>
    </source>
</evidence>
<evidence type="ECO:0000313" key="8">
    <source>
        <dbReference type="EMBL" id="MBS3061521.1"/>
    </source>
</evidence>
<dbReference type="NCBIfam" id="TIGR00134">
    <property type="entry name" value="gatE_arch"/>
    <property type="match status" value="1"/>
</dbReference>
<reference evidence="8" key="1">
    <citation type="submission" date="2021-03" db="EMBL/GenBank/DDBJ databases">
        <authorList>
            <person name="Jaffe A."/>
        </authorList>
    </citation>
    <scope>NUCLEOTIDE SEQUENCE</scope>
    <source>
        <strain evidence="8">RIFCSPLOWO2_01_FULL_AR10_48_17</strain>
    </source>
</reference>
<dbReference type="PANTHER" id="PTHR11659">
    <property type="entry name" value="GLUTAMYL-TRNA GLN AMIDOTRANSFERASE SUBUNIT B MITOCHONDRIAL AND PROKARYOTIC PET112-RELATED"/>
    <property type="match status" value="1"/>
</dbReference>
<dbReference type="PANTHER" id="PTHR11659:SF2">
    <property type="entry name" value="GLUTAMYL-TRNA(GLN) AMIDOTRANSFERASE SUBUNIT E"/>
    <property type="match status" value="1"/>
</dbReference>
<dbReference type="InterPro" id="IPR017959">
    <property type="entry name" value="Asn/Gln-tRNA_amidoTrfase_suB/E"/>
</dbReference>
<dbReference type="Pfam" id="PF02938">
    <property type="entry name" value="GAD"/>
    <property type="match status" value="1"/>
</dbReference>
<evidence type="ECO:0000256" key="1">
    <source>
        <dbReference type="ARBA" id="ARBA00022598"/>
    </source>
</evidence>
<dbReference type="InterPro" id="IPR004414">
    <property type="entry name" value="GatE"/>
</dbReference>
<evidence type="ECO:0000256" key="5">
    <source>
        <dbReference type="ARBA" id="ARBA00047913"/>
    </source>
</evidence>
<keyword evidence="4 6" id="KW-0648">Protein biosynthesis</keyword>
<dbReference type="Gene3D" id="1.10.10.410">
    <property type="match status" value="1"/>
</dbReference>
<dbReference type="GO" id="GO:0070681">
    <property type="term" value="P:glutaminyl-tRNAGln biosynthesis via transamidation"/>
    <property type="evidence" value="ECO:0007669"/>
    <property type="project" value="TreeGrafter"/>
</dbReference>
<organism evidence="8 9">
    <name type="scientific">Candidatus Iainarchaeum sp</name>
    <dbReference type="NCBI Taxonomy" id="3101447"/>
    <lineage>
        <taxon>Archaea</taxon>
        <taxon>Candidatus Iainarchaeota</taxon>
        <taxon>Candidatus Iainarchaeia</taxon>
        <taxon>Candidatus Iainarchaeales</taxon>
        <taxon>Candidatus Iainarchaeaceae</taxon>
        <taxon>Candidatus Iainarchaeum</taxon>
    </lineage>
</organism>
<dbReference type="AlphaFoldDB" id="A0A8T4L417"/>
<comment type="function">
    <text evidence="6">Allows the formation of correctly charged Gln-tRNA(Gln) through the transamidation of misacylated Glu-tRNA(Gln) in organisms which lack glutaminyl-tRNA synthetase. The reaction takes place in the presence of glutamine and ATP through an activated gamma-phospho-Glu-tRNA(Gln). The GatDE system is specific for glutamate and does not act on aspartate.</text>
</comment>
<keyword evidence="1 6" id="KW-0436">Ligase</keyword>
<dbReference type="InterPro" id="IPR003789">
    <property type="entry name" value="Asn/Gln_tRNA_amidoTrase-B-like"/>
</dbReference>
<evidence type="ECO:0000256" key="3">
    <source>
        <dbReference type="ARBA" id="ARBA00022840"/>
    </source>
</evidence>
<dbReference type="Proteomes" id="UP000675968">
    <property type="component" value="Unassembled WGS sequence"/>
</dbReference>
<dbReference type="InterPro" id="IPR023168">
    <property type="entry name" value="GatB_Yqey_C_2"/>
</dbReference>
<gene>
    <name evidence="6 8" type="primary">gatE</name>
    <name evidence="8" type="ORF">J4215_02980</name>
</gene>
<dbReference type="EMBL" id="JAGVWC010000010">
    <property type="protein sequence ID" value="MBS3061521.1"/>
    <property type="molecule type" value="Genomic_DNA"/>
</dbReference>
<keyword evidence="2 6" id="KW-0547">Nucleotide-binding</keyword>
<sequence length="621" mass="69890">MKPVPKLKCGLEVHQQLDTGKLFSRTPGELREEKPDFVIKRRLRPVASELGEFDAAALEQYRKGLEYWYECYKDSISLVETDDEPPQPMNERALDTILTVGVLCNSTFVDKAFVMRKTVIDGSNTSGFQRTALICLGGELDIGNKKIRLQAMALEEDAARPMEKTDFHIVYRLDRLGIPLIELSTEPDIETPEEAKAAALAIGTLFRRTCNAKRGLGTIRQDLNISIEGGNRIEIKGMQDLELIDEFVRREMQRQEKLLEVRDELQKKRFEENDFRQPVIEVTGIFGKTECKFLAGKTVFGVRVPKFKGFFGREIQPNRRVGTEVANYVKTKTGLKGILHSDELPGYGVSDSEVSQVRHALSCQEYDGFVMVSSEKTKAQTALAEALNRCQQCLSGVPPETRQALEDGNTEYLRPLPGAARMYPETDLAPIDVLPEKLSNLRSRLPLSPDARVGLYVEKGLSRQLAEKMKLDNWACFFESLIEKDLNPTFCATVLLETWVELKRENVYVERIPNGKLVAFFELEKKGRVLRDNAKELLKALASNPSQSVLSLVESHRKDELSDEDILSVCDDVVSRNMVLVSSKKFGAIGPLMGDVMKQLRGRVSGERVSAALKKAIEKRL</sequence>
<dbReference type="GO" id="GO:0050567">
    <property type="term" value="F:glutaminyl-tRNA synthase (glutamine-hydrolyzing) activity"/>
    <property type="evidence" value="ECO:0007669"/>
    <property type="project" value="UniProtKB-UniRule"/>
</dbReference>
<comment type="catalytic activity">
    <reaction evidence="5 6">
        <text>L-glutamyl-tRNA(Gln) + L-glutamine + ATP + H2O = L-glutaminyl-tRNA(Gln) + L-glutamate + ADP + phosphate + H(+)</text>
        <dbReference type="Rhea" id="RHEA:17521"/>
        <dbReference type="Rhea" id="RHEA-COMP:9681"/>
        <dbReference type="Rhea" id="RHEA-COMP:9684"/>
        <dbReference type="ChEBI" id="CHEBI:15377"/>
        <dbReference type="ChEBI" id="CHEBI:15378"/>
        <dbReference type="ChEBI" id="CHEBI:29985"/>
        <dbReference type="ChEBI" id="CHEBI:30616"/>
        <dbReference type="ChEBI" id="CHEBI:43474"/>
        <dbReference type="ChEBI" id="CHEBI:58359"/>
        <dbReference type="ChEBI" id="CHEBI:78520"/>
        <dbReference type="ChEBI" id="CHEBI:78521"/>
        <dbReference type="ChEBI" id="CHEBI:456216"/>
    </reaction>
</comment>
<evidence type="ECO:0000256" key="6">
    <source>
        <dbReference type="HAMAP-Rule" id="MF_00588"/>
    </source>
</evidence>
<comment type="similarity">
    <text evidence="6">Belongs to the GatB/GatE family. GatE subfamily.</text>
</comment>
<dbReference type="NCBIfam" id="NF003107">
    <property type="entry name" value="PRK04028.1"/>
    <property type="match status" value="1"/>
</dbReference>
<keyword evidence="3 6" id="KW-0067">ATP-binding</keyword>
<dbReference type="InterPro" id="IPR006075">
    <property type="entry name" value="Asn/Gln-tRNA_Trfase_suB/E_cat"/>
</dbReference>
<dbReference type="InterPro" id="IPR014746">
    <property type="entry name" value="Gln_synth/guanido_kin_cat_dom"/>
</dbReference>
<dbReference type="Gene3D" id="3.30.1360.30">
    <property type="entry name" value="GAD-like domain"/>
    <property type="match status" value="1"/>
</dbReference>
<evidence type="ECO:0000256" key="2">
    <source>
        <dbReference type="ARBA" id="ARBA00022741"/>
    </source>
</evidence>
<dbReference type="EC" id="6.3.5.-" evidence="6"/>
<dbReference type="GO" id="GO:0006412">
    <property type="term" value="P:translation"/>
    <property type="evidence" value="ECO:0007669"/>
    <property type="project" value="UniProtKB-UniRule"/>
</dbReference>
<name>A0A8T4L417_9ARCH</name>
<evidence type="ECO:0000256" key="4">
    <source>
        <dbReference type="ARBA" id="ARBA00022917"/>
    </source>
</evidence>